<keyword evidence="2" id="KW-0723">Serine/threonine-protein kinase</keyword>
<keyword evidence="5" id="KW-0418">Kinase</keyword>
<evidence type="ECO:0000256" key="3">
    <source>
        <dbReference type="ARBA" id="ARBA00022679"/>
    </source>
</evidence>
<proteinExistence type="inferred from homology"/>
<feature type="compositionally biased region" description="Low complexity" evidence="7">
    <location>
        <begin position="367"/>
        <end position="377"/>
    </location>
</feature>
<dbReference type="Pfam" id="PF00069">
    <property type="entry name" value="Pkinase"/>
    <property type="match status" value="1"/>
</dbReference>
<protein>
    <submittedName>
        <fullName evidence="10">Nitrogen permease reactivator protein</fullName>
    </submittedName>
</protein>
<dbReference type="AlphaFoldDB" id="A0AA38XWB1"/>
<evidence type="ECO:0000313" key="11">
    <source>
        <dbReference type="Proteomes" id="UP001172681"/>
    </source>
</evidence>
<keyword evidence="11" id="KW-1185">Reference proteome</keyword>
<name>A0AA38XWB1_9EURO</name>
<evidence type="ECO:0000256" key="5">
    <source>
        <dbReference type="ARBA" id="ARBA00022777"/>
    </source>
</evidence>
<evidence type="ECO:0000256" key="7">
    <source>
        <dbReference type="SAM" id="MobiDB-lite"/>
    </source>
</evidence>
<sequence>MWILVPRACASYDESFIIGTELFQWKLRKKLKQSLKEPYAHAQQHRYTDSIFPINIVRRMATTTMTVILRVLLFYLGCIALVNAEDTPSSTPPYDHYPNLGLFGQFQKPIARGATGDVVLFQHNKTMKRYAVKAFVRNHIPEYDEEYDRDIREEFNIARRLAEHGNIVETYDLIFDPPSHRWYMPMQYCPDLLSGRIRAAFSTEKSKDQETAVDSYPGDSQSHSDQNSLMSCIFGQLLKGLSHMHDRGITHGDLKPNNIGIDERSQVRVLDFGISFQTLDMLTGEKRLQWGLRGAIPYAPPEVYLETLYDPVPVDIFALAILFCEMTEPRLPWKRRVWPDWERDSFSLFRHDAKMKKDKKRQQERSTTTTTTTNNNNDDGEVGQRAVSSRDEDLNEDDPNVTAGGHHRTFPFLAFEDWETEIHRATMDSLVTLLPVPSRWIIRRMLEPDPNMRATWTDIWSDEWVQSLHETC</sequence>
<evidence type="ECO:0000256" key="1">
    <source>
        <dbReference type="ARBA" id="ARBA00010791"/>
    </source>
</evidence>
<feature type="region of interest" description="Disordered" evidence="7">
    <location>
        <begin position="204"/>
        <end position="224"/>
    </location>
</feature>
<dbReference type="EMBL" id="JAPDRN010000095">
    <property type="protein sequence ID" value="KAJ9624312.1"/>
    <property type="molecule type" value="Genomic_DNA"/>
</dbReference>
<dbReference type="GO" id="GO:0004674">
    <property type="term" value="F:protein serine/threonine kinase activity"/>
    <property type="evidence" value="ECO:0007669"/>
    <property type="project" value="UniProtKB-KW"/>
</dbReference>
<comment type="caution">
    <text evidence="10">The sequence shown here is derived from an EMBL/GenBank/DDBJ whole genome shotgun (WGS) entry which is preliminary data.</text>
</comment>
<feature type="domain" description="Protein kinase" evidence="9">
    <location>
        <begin position="104"/>
        <end position="465"/>
    </location>
</feature>
<dbReference type="InterPro" id="IPR011009">
    <property type="entry name" value="Kinase-like_dom_sf"/>
</dbReference>
<dbReference type="Proteomes" id="UP001172681">
    <property type="component" value="Unassembled WGS sequence"/>
</dbReference>
<organism evidence="10 11">
    <name type="scientific">Knufia peltigerae</name>
    <dbReference type="NCBI Taxonomy" id="1002370"/>
    <lineage>
        <taxon>Eukaryota</taxon>
        <taxon>Fungi</taxon>
        <taxon>Dikarya</taxon>
        <taxon>Ascomycota</taxon>
        <taxon>Pezizomycotina</taxon>
        <taxon>Eurotiomycetes</taxon>
        <taxon>Chaetothyriomycetidae</taxon>
        <taxon>Chaetothyriales</taxon>
        <taxon>Trichomeriaceae</taxon>
        <taxon>Knufia</taxon>
    </lineage>
</organism>
<dbReference type="GO" id="GO:0035556">
    <property type="term" value="P:intracellular signal transduction"/>
    <property type="evidence" value="ECO:0007669"/>
    <property type="project" value="TreeGrafter"/>
</dbReference>
<keyword evidence="6" id="KW-0067">ATP-binding</keyword>
<dbReference type="GO" id="GO:0005524">
    <property type="term" value="F:ATP binding"/>
    <property type="evidence" value="ECO:0007669"/>
    <property type="project" value="UniProtKB-KW"/>
</dbReference>
<dbReference type="SMART" id="SM00220">
    <property type="entry name" value="S_TKc"/>
    <property type="match status" value="1"/>
</dbReference>
<evidence type="ECO:0000259" key="9">
    <source>
        <dbReference type="PROSITE" id="PS50011"/>
    </source>
</evidence>
<dbReference type="Gene3D" id="3.30.200.20">
    <property type="entry name" value="Phosphorylase Kinase, domain 1"/>
    <property type="match status" value="1"/>
</dbReference>
<accession>A0AA38XWB1</accession>
<dbReference type="PANTHER" id="PTHR24346">
    <property type="entry name" value="MAP/MICROTUBULE AFFINITY-REGULATING KINASE"/>
    <property type="match status" value="1"/>
</dbReference>
<evidence type="ECO:0000256" key="8">
    <source>
        <dbReference type="SAM" id="Phobius"/>
    </source>
</evidence>
<dbReference type="InterPro" id="IPR000719">
    <property type="entry name" value="Prot_kinase_dom"/>
</dbReference>
<reference evidence="10" key="1">
    <citation type="submission" date="2022-10" db="EMBL/GenBank/DDBJ databases">
        <title>Culturing micro-colonial fungi from biological soil crusts in the Mojave desert and describing Neophaeococcomyces mojavensis, and introducing the new genera and species Taxawa tesnikishii.</title>
        <authorList>
            <person name="Kurbessoian T."/>
            <person name="Stajich J.E."/>
        </authorList>
    </citation>
    <scope>NUCLEOTIDE SEQUENCE</scope>
    <source>
        <strain evidence="10">TK_35</strain>
    </source>
</reference>
<evidence type="ECO:0000256" key="4">
    <source>
        <dbReference type="ARBA" id="ARBA00022741"/>
    </source>
</evidence>
<dbReference type="PANTHER" id="PTHR24346:SF82">
    <property type="entry name" value="KP78A-RELATED"/>
    <property type="match status" value="1"/>
</dbReference>
<dbReference type="Gene3D" id="1.10.510.10">
    <property type="entry name" value="Transferase(Phosphotransferase) domain 1"/>
    <property type="match status" value="1"/>
</dbReference>
<keyword evidence="8" id="KW-1133">Transmembrane helix</keyword>
<keyword evidence="4" id="KW-0547">Nucleotide-binding</keyword>
<evidence type="ECO:0000256" key="6">
    <source>
        <dbReference type="ARBA" id="ARBA00022840"/>
    </source>
</evidence>
<dbReference type="GO" id="GO:0005737">
    <property type="term" value="C:cytoplasm"/>
    <property type="evidence" value="ECO:0007669"/>
    <property type="project" value="TreeGrafter"/>
</dbReference>
<keyword evidence="8" id="KW-0812">Transmembrane</keyword>
<comment type="similarity">
    <text evidence="1">Belongs to the protein kinase superfamily. CAMK Ser/Thr protein kinase family. NIM1 subfamily.</text>
</comment>
<evidence type="ECO:0000256" key="2">
    <source>
        <dbReference type="ARBA" id="ARBA00022527"/>
    </source>
</evidence>
<feature type="transmembrane region" description="Helical" evidence="8">
    <location>
        <begin position="67"/>
        <end position="84"/>
    </location>
</feature>
<gene>
    <name evidence="10" type="primary">NPR1_2</name>
    <name evidence="10" type="ORF">H2204_010868</name>
</gene>
<keyword evidence="3" id="KW-0808">Transferase</keyword>
<evidence type="ECO:0000313" key="10">
    <source>
        <dbReference type="EMBL" id="KAJ9624312.1"/>
    </source>
</evidence>
<feature type="region of interest" description="Disordered" evidence="7">
    <location>
        <begin position="354"/>
        <end position="405"/>
    </location>
</feature>
<dbReference type="PROSITE" id="PS50011">
    <property type="entry name" value="PROTEIN_KINASE_DOM"/>
    <property type="match status" value="1"/>
</dbReference>
<keyword evidence="8" id="KW-0472">Membrane</keyword>
<dbReference type="SUPFAM" id="SSF56112">
    <property type="entry name" value="Protein kinase-like (PK-like)"/>
    <property type="match status" value="1"/>
</dbReference>